<dbReference type="AlphaFoldDB" id="A0A382P7E6"/>
<dbReference type="EMBL" id="UINC01104545">
    <property type="protein sequence ID" value="SVC67771.1"/>
    <property type="molecule type" value="Genomic_DNA"/>
</dbReference>
<protein>
    <recommendedName>
        <fullName evidence="2">Glycosyltransferase subfamily 4-like N-terminal domain-containing protein</fullName>
    </recommendedName>
</protein>
<accession>A0A382P7E6</accession>
<reference evidence="1" key="1">
    <citation type="submission" date="2018-05" db="EMBL/GenBank/DDBJ databases">
        <authorList>
            <person name="Lanie J.A."/>
            <person name="Ng W.-L."/>
            <person name="Kazmierczak K.M."/>
            <person name="Andrzejewski T.M."/>
            <person name="Davidsen T.M."/>
            <person name="Wayne K.J."/>
            <person name="Tettelin H."/>
            <person name="Glass J.I."/>
            <person name="Rusch D."/>
            <person name="Podicherti R."/>
            <person name="Tsui H.-C.T."/>
            <person name="Winkler M.E."/>
        </authorList>
    </citation>
    <scope>NUCLEOTIDE SEQUENCE</scope>
</reference>
<sequence>MKNLLIIANWMQGAALSGGDKIFIELTKRWLHKLNISIFISREGEKICYQEELNVTNKRIWASDILSGFYLIDGIYRVICSIFHALRIKTNHKDIVLSSSDF</sequence>
<name>A0A382P7E6_9ZZZZ</name>
<feature type="non-terminal residue" evidence="1">
    <location>
        <position position="102"/>
    </location>
</feature>
<organism evidence="1">
    <name type="scientific">marine metagenome</name>
    <dbReference type="NCBI Taxonomy" id="408172"/>
    <lineage>
        <taxon>unclassified sequences</taxon>
        <taxon>metagenomes</taxon>
        <taxon>ecological metagenomes</taxon>
    </lineage>
</organism>
<evidence type="ECO:0000313" key="1">
    <source>
        <dbReference type="EMBL" id="SVC67771.1"/>
    </source>
</evidence>
<proteinExistence type="predicted"/>
<gene>
    <name evidence="1" type="ORF">METZ01_LOCUS320625</name>
</gene>
<evidence type="ECO:0008006" key="2">
    <source>
        <dbReference type="Google" id="ProtNLM"/>
    </source>
</evidence>